<feature type="compositionally biased region" description="Low complexity" evidence="2">
    <location>
        <begin position="177"/>
        <end position="188"/>
    </location>
</feature>
<keyword evidence="4" id="KW-1185">Reference proteome</keyword>
<gene>
    <name evidence="3" type="ORF">LUZ62_064692</name>
</gene>
<evidence type="ECO:0000256" key="1">
    <source>
        <dbReference type="SAM" id="Coils"/>
    </source>
</evidence>
<dbReference type="Proteomes" id="UP001140206">
    <property type="component" value="Chromosome 3"/>
</dbReference>
<organism evidence="3 4">
    <name type="scientific">Rhynchospora pubera</name>
    <dbReference type="NCBI Taxonomy" id="906938"/>
    <lineage>
        <taxon>Eukaryota</taxon>
        <taxon>Viridiplantae</taxon>
        <taxon>Streptophyta</taxon>
        <taxon>Embryophyta</taxon>
        <taxon>Tracheophyta</taxon>
        <taxon>Spermatophyta</taxon>
        <taxon>Magnoliopsida</taxon>
        <taxon>Liliopsida</taxon>
        <taxon>Poales</taxon>
        <taxon>Cyperaceae</taxon>
        <taxon>Cyperoideae</taxon>
        <taxon>Rhynchosporeae</taxon>
        <taxon>Rhynchospora</taxon>
    </lineage>
</organism>
<protein>
    <submittedName>
        <fullName evidence="3">Intracellular protein transporter</fullName>
    </submittedName>
</protein>
<accession>A0AAV8ELP3</accession>
<feature type="coiled-coil region" evidence="1">
    <location>
        <begin position="285"/>
        <end position="340"/>
    </location>
</feature>
<evidence type="ECO:0000313" key="4">
    <source>
        <dbReference type="Proteomes" id="UP001140206"/>
    </source>
</evidence>
<feature type="coiled-coil region" evidence="1">
    <location>
        <begin position="234"/>
        <end position="261"/>
    </location>
</feature>
<feature type="region of interest" description="Disordered" evidence="2">
    <location>
        <begin position="167"/>
        <end position="188"/>
    </location>
</feature>
<keyword evidence="1" id="KW-0175">Coiled coil</keyword>
<evidence type="ECO:0000256" key="2">
    <source>
        <dbReference type="SAM" id="MobiDB-lite"/>
    </source>
</evidence>
<dbReference type="PANTHER" id="PTHR34462">
    <property type="entry name" value="OS05G0587400 PROTEIN"/>
    <property type="match status" value="1"/>
</dbReference>
<name>A0AAV8ELP3_9POAL</name>
<proteinExistence type="predicted"/>
<comment type="caution">
    <text evidence="3">The sequence shown here is derived from an EMBL/GenBank/DDBJ whole genome shotgun (WGS) entry which is preliminary data.</text>
</comment>
<dbReference type="PANTHER" id="PTHR34462:SF1">
    <property type="entry name" value="OS05G0587400 PROTEIN"/>
    <property type="match status" value="1"/>
</dbReference>
<dbReference type="AlphaFoldDB" id="A0AAV8ELP3"/>
<evidence type="ECO:0000313" key="3">
    <source>
        <dbReference type="EMBL" id="KAJ4780435.1"/>
    </source>
</evidence>
<dbReference type="EMBL" id="JAMFTS010000003">
    <property type="protein sequence ID" value="KAJ4780435.1"/>
    <property type="molecule type" value="Genomic_DNA"/>
</dbReference>
<sequence length="356" mass="40022">MTLKHNRSILREKKSNSDLQVEGPNWVFIAGGVLLSTFTFRLGCKLKHVFDRKQQNTPIKAAANRKVNFQMGQGGTCKLHSNLHCCTLGSDKCCFSISGYGPDVQQAPSTSLQKKTSLNQDPVMVPNPHSALSLIKFQSGVLPNNGVRIENGIDNEGVMWTTSPDRLEPPRKQHQYSNSSGSPCFSESGSDIYSKKDVIQKLRLQLKRRDEMVMEMQSQISELQNSLNIQLALNSNLQSQLESANQDLFESDREIRRLQKVVVDRCVVGSSGMVNGNGFYADNGVEEVDGRYAMMEKRMESLKKEVGELREVIEGKEFLIQNYKEQKVELHGKVKELQAKLAASEVTNILHERFLD</sequence>
<reference evidence="3" key="1">
    <citation type="submission" date="2022-08" db="EMBL/GenBank/DDBJ databases">
        <authorList>
            <person name="Marques A."/>
        </authorList>
    </citation>
    <scope>NUCLEOTIDE SEQUENCE</scope>
    <source>
        <strain evidence="3">RhyPub2mFocal</strain>
        <tissue evidence="3">Leaves</tissue>
    </source>
</reference>